<dbReference type="EMBL" id="AABR07054378">
    <property type="status" value="NOT_ANNOTATED_CDS"/>
    <property type="molecule type" value="Genomic_DNA"/>
</dbReference>
<dbReference type="ExpressionAtlas" id="A0A140TAE9">
    <property type="expression patterns" value="baseline and differential"/>
</dbReference>
<dbReference type="GeneTree" id="ENSGT00390000014941"/>
<dbReference type="SMR" id="A0A140TAE9"/>
<reference evidence="6" key="1">
    <citation type="journal article" date="2004" name="Nature">
        <title>Genome sequence of the Brown Norway rat yields insights into mammalian evolution.</title>
        <authorList>
            <consortium name="Rat Genome Sequencing Project Consortium"/>
            <person name="Gibbs R.A."/>
            <person name="Weinstock G.M."/>
            <person name="Metzker M.L."/>
            <person name="Muzny D.M."/>
            <person name="Sodergren E.J."/>
            <person name="Scherer S."/>
            <person name="Scott G."/>
            <person name="Steffen D."/>
            <person name="Worley K.C."/>
            <person name="Burch P.E."/>
            <person name="Okwuonu G."/>
            <person name="Hines S."/>
            <person name="Lewis L."/>
            <person name="Deramo C."/>
            <person name="Delgado O."/>
            <person name="Dugan-Rocha S."/>
            <person name="Miner G."/>
            <person name="Morgan M."/>
            <person name="Hawes A."/>
            <person name="Gill R."/>
            <person name="Holt R.A."/>
            <person name="Adams M.D."/>
            <person name="Amanatides P.G."/>
            <person name="Baden-Tillson H."/>
            <person name="Barnstead M."/>
            <person name="Chin S."/>
            <person name="Evans C.A."/>
            <person name="Ferriera S."/>
            <person name="Fosler C."/>
            <person name="Glodek A."/>
            <person name="Gu Z."/>
            <person name="Jennings D."/>
            <person name="Kraft C.L."/>
            <person name="Nguyen T."/>
            <person name="Pfannkoch C.M."/>
            <person name="Sitter C."/>
            <person name="Sutton G.G."/>
            <person name="Venter J.C."/>
            <person name="Woodage T."/>
            <person name="Smith D."/>
            <person name="Lee H.-M."/>
            <person name="Gustafson E."/>
            <person name="Cahill P."/>
            <person name="Kana A."/>
            <person name="Doucette-Stamm L."/>
            <person name="Weinstock K."/>
            <person name="Fechtel K."/>
            <person name="Weiss R.B."/>
            <person name="Dunn D.M."/>
            <person name="Green E.D."/>
            <person name="Blakesley R.W."/>
            <person name="Bouffard G.G."/>
            <person name="De Jong P.J."/>
            <person name="Osoegawa K."/>
            <person name="Zhu B."/>
            <person name="Marra M."/>
            <person name="Schein J."/>
            <person name="Bosdet I."/>
            <person name="Fjell C."/>
            <person name="Jones S."/>
            <person name="Krzywinski M."/>
            <person name="Mathewson C."/>
            <person name="Siddiqui A."/>
            <person name="Wye N."/>
            <person name="McPherson J."/>
            <person name="Zhao S."/>
            <person name="Fraser C.M."/>
            <person name="Shetty J."/>
            <person name="Shatsman S."/>
            <person name="Geer K."/>
            <person name="Chen Y."/>
            <person name="Abramzon S."/>
            <person name="Nierman W.C."/>
            <person name="Havlak P.H."/>
            <person name="Chen R."/>
            <person name="Durbin K.J."/>
            <person name="Egan A."/>
            <person name="Ren Y."/>
            <person name="Song X.-Z."/>
            <person name="Li B."/>
            <person name="Liu Y."/>
            <person name="Qin X."/>
            <person name="Cawley S."/>
            <person name="Cooney A.J."/>
            <person name="D'Souza L.M."/>
            <person name="Martin K."/>
            <person name="Wu J.Q."/>
            <person name="Gonzalez-Garay M.L."/>
            <person name="Jackson A.R."/>
            <person name="Kalafus K.J."/>
            <person name="McLeod M.P."/>
            <person name="Milosavljevic A."/>
            <person name="Virk D."/>
            <person name="Volkov A."/>
            <person name="Wheeler D.A."/>
            <person name="Zhang Z."/>
            <person name="Bailey J.A."/>
            <person name="Eichler E.E."/>
            <person name="Tuzun E."/>
            <person name="Birney E."/>
            <person name="Mongin E."/>
            <person name="Ureta-Vidal A."/>
            <person name="Woodwark C."/>
            <person name="Zdobnov E."/>
            <person name="Bork P."/>
            <person name="Suyama M."/>
            <person name="Torrents D."/>
            <person name="Alexandersson M."/>
            <person name="Trask B.J."/>
            <person name="Young J.M."/>
            <person name="Huang H."/>
            <person name="Wang H."/>
            <person name="Xing H."/>
            <person name="Daniels S."/>
            <person name="Gietzen D."/>
            <person name="Schmidt J."/>
            <person name="Stevens K."/>
            <person name="Vitt U."/>
            <person name="Wingrove J."/>
            <person name="Camara F."/>
            <person name="Mar Alba M."/>
            <person name="Abril J.F."/>
            <person name="Guigo R."/>
            <person name="Smit A."/>
            <person name="Dubchak I."/>
            <person name="Rubin E.M."/>
            <person name="Couronne O."/>
            <person name="Poliakov A."/>
            <person name="Huebner N."/>
            <person name="Ganten D."/>
            <person name="Goesele C."/>
            <person name="Hummel O."/>
            <person name="Kreitler T."/>
            <person name="Lee Y.-A."/>
            <person name="Monti J."/>
            <person name="Schulz H."/>
            <person name="Zimdahl H."/>
            <person name="Himmelbauer H."/>
            <person name="Lehrach H."/>
            <person name="Jacob H.J."/>
            <person name="Bromberg S."/>
            <person name="Gullings-Handley J."/>
            <person name="Jensen-Seaman M.I."/>
            <person name="Kwitek A.E."/>
            <person name="Lazar J."/>
            <person name="Pasko D."/>
            <person name="Tonellato P.J."/>
            <person name="Twigger S."/>
            <person name="Ponting C.P."/>
            <person name="Duarte J.M."/>
            <person name="Rice S."/>
            <person name="Goodstadt L."/>
            <person name="Beatson S.A."/>
            <person name="Emes R.D."/>
            <person name="Winter E.E."/>
            <person name="Webber C."/>
            <person name="Brandt P."/>
            <person name="Nyakatura G."/>
            <person name="Adetobi M."/>
            <person name="Chiaromonte F."/>
            <person name="Elnitski L."/>
            <person name="Eswara P."/>
            <person name="Hardison R.C."/>
            <person name="Hou M."/>
            <person name="Kolbe D."/>
            <person name="Makova K."/>
            <person name="Miller W."/>
            <person name="Nekrutenko A."/>
            <person name="Riemer C."/>
            <person name="Schwartz S."/>
            <person name="Taylor J."/>
            <person name="Yang S."/>
            <person name="Zhang Y."/>
            <person name="Lindpaintner K."/>
            <person name="Andrews T.D."/>
            <person name="Caccamo M."/>
            <person name="Clamp M."/>
            <person name="Clarke L."/>
            <person name="Curwen V."/>
            <person name="Durbin R.M."/>
            <person name="Eyras E."/>
            <person name="Searle S.M."/>
            <person name="Cooper G.M."/>
            <person name="Batzoglou S."/>
            <person name="Brudno M."/>
            <person name="Sidow A."/>
            <person name="Stone E.A."/>
            <person name="Payseur B.A."/>
            <person name="Bourque G."/>
            <person name="Lopez-Otin C."/>
            <person name="Puente X.S."/>
            <person name="Chakrabarti K."/>
            <person name="Chatterji S."/>
            <person name="Dewey C."/>
            <person name="Pachter L."/>
            <person name="Bray N."/>
            <person name="Yap V.B."/>
            <person name="Caspi A."/>
            <person name="Tesler G."/>
            <person name="Pevzner P.A."/>
            <person name="Haussler D."/>
            <person name="Roskin K.M."/>
            <person name="Baertsch R."/>
            <person name="Clawson H."/>
            <person name="Furey T.S."/>
            <person name="Hinrichs A.S."/>
            <person name="Karolchik D."/>
            <person name="Kent W.J."/>
            <person name="Rosenbloom K.R."/>
            <person name="Trumbower H."/>
            <person name="Weirauch M."/>
            <person name="Cooper D.N."/>
            <person name="Stenson P.D."/>
            <person name="Ma B."/>
            <person name="Brent M."/>
            <person name="Arumugam M."/>
            <person name="Shteynberg D."/>
            <person name="Copley R.R."/>
            <person name="Taylor M.S."/>
            <person name="Riethman H."/>
            <person name="Mudunuri U."/>
            <person name="Peterson J."/>
            <person name="Guyer M."/>
            <person name="Felsenfeld A."/>
            <person name="Old S."/>
            <person name="Mockrin S."/>
            <person name="Collins F.S."/>
        </authorList>
    </citation>
    <scope>NUCLEOTIDE SEQUENCE [LARGE SCALE GENOMIC DNA]</scope>
    <source>
        <strain evidence="6">Brown Norway</strain>
    </source>
</reference>
<organism evidence="6 7">
    <name type="scientific">Rattus norvegicus</name>
    <name type="common">Rat</name>
    <dbReference type="NCBI Taxonomy" id="10116"/>
    <lineage>
        <taxon>Eukaryota</taxon>
        <taxon>Metazoa</taxon>
        <taxon>Chordata</taxon>
        <taxon>Craniata</taxon>
        <taxon>Vertebrata</taxon>
        <taxon>Euteleostomi</taxon>
        <taxon>Mammalia</taxon>
        <taxon>Eutheria</taxon>
        <taxon>Euarchontoglires</taxon>
        <taxon>Glires</taxon>
        <taxon>Rodentia</taxon>
        <taxon>Myomorpha</taxon>
        <taxon>Muroidea</taxon>
        <taxon>Muridae</taxon>
        <taxon>Murinae</taxon>
        <taxon>Rattus</taxon>
    </lineage>
</organism>
<dbReference type="AlphaFoldDB" id="A0A140TAE9"/>
<comment type="similarity">
    <text evidence="2">Belongs to the eukaryotic ribosomal protein P1/P2 family.</text>
</comment>
<dbReference type="InterPro" id="IPR038716">
    <property type="entry name" value="P1/P2_N_sf"/>
</dbReference>
<evidence type="ECO:0000256" key="1">
    <source>
        <dbReference type="ARBA" id="ARBA00003362"/>
    </source>
</evidence>
<dbReference type="EMBL" id="AABR07072940">
    <property type="status" value="NOT_ANNOTATED_CDS"/>
    <property type="molecule type" value="Genomic_DNA"/>
</dbReference>
<feature type="transmembrane region" description="Helical" evidence="5">
    <location>
        <begin position="44"/>
        <end position="66"/>
    </location>
</feature>
<evidence type="ECO:0000256" key="4">
    <source>
        <dbReference type="ARBA" id="ARBA00023274"/>
    </source>
</evidence>
<dbReference type="EMBL" id="AABR07054375">
    <property type="status" value="NOT_ANNOTATED_CDS"/>
    <property type="molecule type" value="Genomic_DNA"/>
</dbReference>
<dbReference type="GO" id="GO:1990904">
    <property type="term" value="C:ribonucleoprotein complex"/>
    <property type="evidence" value="ECO:0007669"/>
    <property type="project" value="UniProtKB-KW"/>
</dbReference>
<evidence type="ECO:0000256" key="3">
    <source>
        <dbReference type="ARBA" id="ARBA00022980"/>
    </source>
</evidence>
<dbReference type="PaxDb" id="10116-ENSRNOP00000036137"/>
<dbReference type="EMBL" id="AABR07054376">
    <property type="status" value="NOT_ANNOTATED_CDS"/>
    <property type="molecule type" value="Genomic_DNA"/>
</dbReference>
<name>A0A140TAE9_RAT</name>
<keyword evidence="5" id="KW-1133">Transmembrane helix</keyword>
<dbReference type="EMBL" id="AC140696">
    <property type="status" value="NOT_ANNOTATED_CDS"/>
    <property type="molecule type" value="Genomic_DNA"/>
</dbReference>
<dbReference type="Gene3D" id="1.10.10.1410">
    <property type="match status" value="1"/>
</dbReference>
<protein>
    <submittedName>
        <fullName evidence="6">Phosphatidylinositol glycan anchor biosynthesis class U protein</fullName>
    </submittedName>
</protein>
<evidence type="ECO:0000256" key="5">
    <source>
        <dbReference type="SAM" id="Phobius"/>
    </source>
</evidence>
<dbReference type="VEuPathDB" id="HostDB:ENSRNOG00000025181"/>
<proteinExistence type="inferred from homology"/>
<dbReference type="Proteomes" id="UP000002494">
    <property type="component" value="Chromosome 3"/>
</dbReference>
<evidence type="ECO:0000256" key="2">
    <source>
        <dbReference type="ARBA" id="ARBA00005436"/>
    </source>
</evidence>
<evidence type="ECO:0000313" key="7">
    <source>
        <dbReference type="Proteomes" id="UP000002494"/>
    </source>
</evidence>
<dbReference type="Ensembl" id="ENSRNOT00000038809">
    <property type="protein sequence ID" value="ENSRNOP00000036137"/>
    <property type="gene ID" value="ENSRNOG00000025181"/>
</dbReference>
<keyword evidence="5" id="KW-0812">Transmembrane</keyword>
<comment type="function">
    <text evidence="1">Plays an important role in the elongation step of protein synthesis.</text>
</comment>
<keyword evidence="5" id="KW-0472">Membrane</keyword>
<reference evidence="6" key="2">
    <citation type="submission" date="2016-03" db="UniProtKB">
        <authorList>
            <consortium name="Ensembl"/>
        </authorList>
    </citation>
    <scope>IDENTIFICATION</scope>
    <source>
        <strain evidence="6">Brown Norway</strain>
    </source>
</reference>
<sequence length="154" mass="16172">PQSFLGVVVSRSAGSSSSYGARSSEVLQCGTQVLRLFRIACAPASVIMAAPLALVLVVAVTVRAALFRSSLAEFISERVEVVSPLSSWKRALRGNSSPSAKDIKKILDSMGIKVGGDQLNKVVTPAAASAPTATEEKKEESEVLDDNMGFGLFD</sequence>
<keyword evidence="3" id="KW-0689">Ribosomal protein</keyword>
<evidence type="ECO:0000313" key="8">
    <source>
        <dbReference type="RGD" id="727825"/>
    </source>
</evidence>
<dbReference type="RGD" id="727825">
    <property type="gene designation" value="Pigu"/>
</dbReference>
<dbReference type="GO" id="GO:0005840">
    <property type="term" value="C:ribosome"/>
    <property type="evidence" value="ECO:0007669"/>
    <property type="project" value="UniProtKB-KW"/>
</dbReference>
<dbReference type="EMBL" id="AABR07054377">
    <property type="status" value="NOT_ANNOTATED_CDS"/>
    <property type="molecule type" value="Genomic_DNA"/>
</dbReference>
<gene>
    <name evidence="6 8" type="primary">Pigu</name>
</gene>
<keyword evidence="4" id="KW-0687">Ribonucleoprotein</keyword>
<dbReference type="Bgee" id="ENSRNOG00000025181">
    <property type="expression patterns" value="Expressed in ovary and 20 other cell types or tissues"/>
</dbReference>
<keyword evidence="7" id="KW-1185">Reference proteome</keyword>
<accession>A0A140TAE9</accession>
<evidence type="ECO:0000313" key="6">
    <source>
        <dbReference type="Ensembl" id="ENSRNOP00000036137"/>
    </source>
</evidence>